<dbReference type="InterPro" id="IPR009057">
    <property type="entry name" value="Homeodomain-like_sf"/>
</dbReference>
<dbReference type="InterPro" id="IPR036271">
    <property type="entry name" value="Tet_transcr_reg_TetR-rel_C_sf"/>
</dbReference>
<gene>
    <name evidence="4" type="ORF">G9H71_22125</name>
</gene>
<evidence type="ECO:0000259" key="3">
    <source>
        <dbReference type="PROSITE" id="PS50977"/>
    </source>
</evidence>
<evidence type="ECO:0000256" key="2">
    <source>
        <dbReference type="PROSITE-ProRule" id="PRU00335"/>
    </source>
</evidence>
<protein>
    <submittedName>
        <fullName evidence="4">TetR/AcrR family transcriptional regulator</fullName>
    </submittedName>
</protein>
<organism evidence="4 5">
    <name type="scientific">Motilibacter deserti</name>
    <dbReference type="NCBI Taxonomy" id="2714956"/>
    <lineage>
        <taxon>Bacteria</taxon>
        <taxon>Bacillati</taxon>
        <taxon>Actinomycetota</taxon>
        <taxon>Actinomycetes</taxon>
        <taxon>Motilibacterales</taxon>
        <taxon>Motilibacteraceae</taxon>
        <taxon>Motilibacter</taxon>
    </lineage>
</organism>
<dbReference type="SUPFAM" id="SSF48498">
    <property type="entry name" value="Tetracyclin repressor-like, C-terminal domain"/>
    <property type="match status" value="1"/>
</dbReference>
<evidence type="ECO:0000313" key="4">
    <source>
        <dbReference type="EMBL" id="NHC16488.1"/>
    </source>
</evidence>
<dbReference type="InterPro" id="IPR001647">
    <property type="entry name" value="HTH_TetR"/>
</dbReference>
<dbReference type="Pfam" id="PF17933">
    <property type="entry name" value="TetR_C_25"/>
    <property type="match status" value="1"/>
</dbReference>
<keyword evidence="1 2" id="KW-0238">DNA-binding</keyword>
<accession>A0ABX0H4Z2</accession>
<feature type="non-terminal residue" evidence="4">
    <location>
        <position position="176"/>
    </location>
</feature>
<feature type="domain" description="HTH tetR-type" evidence="3">
    <location>
        <begin position="6"/>
        <end position="65"/>
    </location>
</feature>
<dbReference type="InterPro" id="IPR050109">
    <property type="entry name" value="HTH-type_TetR-like_transc_reg"/>
</dbReference>
<evidence type="ECO:0000256" key="1">
    <source>
        <dbReference type="ARBA" id="ARBA00023125"/>
    </source>
</evidence>
<dbReference type="Pfam" id="PF00440">
    <property type="entry name" value="TetR_N"/>
    <property type="match status" value="1"/>
</dbReference>
<dbReference type="RefSeq" id="WP_196792380.1">
    <property type="nucleotide sequence ID" value="NZ_JAANNP010000184.1"/>
</dbReference>
<reference evidence="4 5" key="1">
    <citation type="submission" date="2020-03" db="EMBL/GenBank/DDBJ databases">
        <title>Two novel Motilibacter sp.</title>
        <authorList>
            <person name="Liu S."/>
        </authorList>
    </citation>
    <scope>NUCLEOTIDE SEQUENCE [LARGE SCALE GENOMIC DNA]</scope>
    <source>
        <strain evidence="4 5">E257</strain>
    </source>
</reference>
<feature type="DNA-binding region" description="H-T-H motif" evidence="2">
    <location>
        <begin position="28"/>
        <end position="47"/>
    </location>
</feature>
<proteinExistence type="predicted"/>
<dbReference type="SUPFAM" id="SSF46689">
    <property type="entry name" value="Homeodomain-like"/>
    <property type="match status" value="1"/>
</dbReference>
<evidence type="ECO:0000313" key="5">
    <source>
        <dbReference type="Proteomes" id="UP000800981"/>
    </source>
</evidence>
<dbReference type="InterPro" id="IPR041484">
    <property type="entry name" value="TetR_C_25"/>
</dbReference>
<dbReference type="Gene3D" id="1.10.357.10">
    <property type="entry name" value="Tetracycline Repressor, domain 2"/>
    <property type="match status" value="1"/>
</dbReference>
<dbReference type="PROSITE" id="PS50977">
    <property type="entry name" value="HTH_TETR_2"/>
    <property type="match status" value="1"/>
</dbReference>
<keyword evidence="5" id="KW-1185">Reference proteome</keyword>
<sequence length="176" mass="19207">MKATDAGSRQRIRDVAIREFGREGFDSSVRTIATAAGVSPALVMHHFGSKAGLRAACDGEVLRIVRESRTKTLMRSDPTSMLAALARIEEYAPVLGYVVHALLAGGELAARLFDRMVEDAEEYLREGVAAGRIRPSRDEAARARYLCYIGVGALLVHLRRHPPVDDGLAPALQAYY</sequence>
<comment type="caution">
    <text evidence="4">The sequence shown here is derived from an EMBL/GenBank/DDBJ whole genome shotgun (WGS) entry which is preliminary data.</text>
</comment>
<dbReference type="PANTHER" id="PTHR30055">
    <property type="entry name" value="HTH-TYPE TRANSCRIPTIONAL REGULATOR RUTR"/>
    <property type="match status" value="1"/>
</dbReference>
<name>A0ABX0H4Z2_9ACTN</name>
<dbReference type="EMBL" id="JAANNP010000184">
    <property type="protein sequence ID" value="NHC16488.1"/>
    <property type="molecule type" value="Genomic_DNA"/>
</dbReference>
<dbReference type="PANTHER" id="PTHR30055:SF146">
    <property type="entry name" value="HTH-TYPE TRANSCRIPTIONAL DUAL REGULATOR CECR"/>
    <property type="match status" value="1"/>
</dbReference>
<dbReference type="Proteomes" id="UP000800981">
    <property type="component" value="Unassembled WGS sequence"/>
</dbReference>